<dbReference type="SUPFAM" id="SSF52540">
    <property type="entry name" value="P-loop containing nucleoside triphosphate hydrolases"/>
    <property type="match status" value="1"/>
</dbReference>
<dbReference type="InterPro" id="IPR050173">
    <property type="entry name" value="ABC_transporter_C-like"/>
</dbReference>
<accession>A0A0R3PT97</accession>
<organism evidence="7">
    <name type="scientific">Angiostrongylus costaricensis</name>
    <name type="common">Nematode worm</name>
    <dbReference type="NCBI Taxonomy" id="334426"/>
    <lineage>
        <taxon>Eukaryota</taxon>
        <taxon>Metazoa</taxon>
        <taxon>Ecdysozoa</taxon>
        <taxon>Nematoda</taxon>
        <taxon>Chromadorea</taxon>
        <taxon>Rhabditida</taxon>
        <taxon>Rhabditina</taxon>
        <taxon>Rhabditomorpha</taxon>
        <taxon>Strongyloidea</taxon>
        <taxon>Metastrongylidae</taxon>
        <taxon>Angiostrongylus</taxon>
    </lineage>
</organism>
<dbReference type="InterPro" id="IPR003439">
    <property type="entry name" value="ABC_transporter-like_ATP-bd"/>
</dbReference>
<evidence type="ECO:0000313" key="6">
    <source>
        <dbReference type="Proteomes" id="UP000267027"/>
    </source>
</evidence>
<dbReference type="Proteomes" id="UP000267027">
    <property type="component" value="Unassembled WGS sequence"/>
</dbReference>
<evidence type="ECO:0000259" key="4">
    <source>
        <dbReference type="Pfam" id="PF00005"/>
    </source>
</evidence>
<keyword evidence="3" id="KW-1133">Transmembrane helix</keyword>
<evidence type="ECO:0000256" key="2">
    <source>
        <dbReference type="ARBA" id="ARBA00022840"/>
    </source>
</evidence>
<dbReference type="EMBL" id="UYYA01004231">
    <property type="protein sequence ID" value="VDM60560.1"/>
    <property type="molecule type" value="Genomic_DNA"/>
</dbReference>
<dbReference type="GO" id="GO:0016887">
    <property type="term" value="F:ATP hydrolysis activity"/>
    <property type="evidence" value="ECO:0007669"/>
    <property type="project" value="InterPro"/>
</dbReference>
<keyword evidence="6" id="KW-1185">Reference proteome</keyword>
<dbReference type="STRING" id="334426.A0A0R3PT97"/>
<name>A0A0R3PT97_ANGCS</name>
<keyword evidence="2" id="KW-0067">ATP-binding</keyword>
<dbReference type="GO" id="GO:0005524">
    <property type="term" value="F:ATP binding"/>
    <property type="evidence" value="ECO:0007669"/>
    <property type="project" value="UniProtKB-KW"/>
</dbReference>
<reference evidence="7" key="1">
    <citation type="submission" date="2017-02" db="UniProtKB">
        <authorList>
            <consortium name="WormBaseParasite"/>
        </authorList>
    </citation>
    <scope>IDENTIFICATION</scope>
</reference>
<dbReference type="GO" id="GO:0042626">
    <property type="term" value="F:ATPase-coupled transmembrane transporter activity"/>
    <property type="evidence" value="ECO:0007669"/>
    <property type="project" value="TreeGrafter"/>
</dbReference>
<feature type="transmembrane region" description="Helical" evidence="3">
    <location>
        <begin position="136"/>
        <end position="157"/>
    </location>
</feature>
<reference evidence="5 6" key="2">
    <citation type="submission" date="2018-11" db="EMBL/GenBank/DDBJ databases">
        <authorList>
            <consortium name="Pathogen Informatics"/>
        </authorList>
    </citation>
    <scope>NUCLEOTIDE SEQUENCE [LARGE SCALE GENOMIC DNA]</scope>
    <source>
        <strain evidence="5 6">Costa Rica</strain>
    </source>
</reference>
<keyword evidence="3" id="KW-0472">Membrane</keyword>
<keyword evidence="3" id="KW-0812">Transmembrane</keyword>
<evidence type="ECO:0000256" key="1">
    <source>
        <dbReference type="ARBA" id="ARBA00022741"/>
    </source>
</evidence>
<feature type="domain" description="ABC transporter" evidence="4">
    <location>
        <begin position="2"/>
        <end position="89"/>
    </location>
</feature>
<dbReference type="PANTHER" id="PTHR24223">
    <property type="entry name" value="ATP-BINDING CASSETTE SUB-FAMILY C"/>
    <property type="match status" value="1"/>
</dbReference>
<sequence>MSVIPQDPTLFAGTIRFNLDPNSVFSDSELWIALERTYLKAAIMNLENKLEYEVSTGGDNFSVGEKQLLCLTRALLTEAKIILLDEATASLDVSLDRLIHKVIKEVFLDATVIVIAHRLENIYGLDRVLIMDGGKVHSLIICVLYYIMFILNALVWYRVQLKVTDINDKKFCLSIHFSVGGIRPTRSAVK</sequence>
<evidence type="ECO:0000313" key="5">
    <source>
        <dbReference type="EMBL" id="VDM60560.1"/>
    </source>
</evidence>
<dbReference type="AlphaFoldDB" id="A0A0R3PT97"/>
<protein>
    <submittedName>
        <fullName evidence="7">ABC transporter domain-containing protein</fullName>
    </submittedName>
</protein>
<dbReference type="InterPro" id="IPR027417">
    <property type="entry name" value="P-loop_NTPase"/>
</dbReference>
<evidence type="ECO:0000256" key="3">
    <source>
        <dbReference type="SAM" id="Phobius"/>
    </source>
</evidence>
<dbReference type="Pfam" id="PF00005">
    <property type="entry name" value="ABC_tran"/>
    <property type="match status" value="1"/>
</dbReference>
<dbReference type="OMA" id="NTIAHWI"/>
<proteinExistence type="predicted"/>
<dbReference type="PANTHER" id="PTHR24223:SF447">
    <property type="entry name" value="MULTIDRUG RESISTANCE-ASSOCIATED PROTEIN 5"/>
    <property type="match status" value="1"/>
</dbReference>
<evidence type="ECO:0000313" key="7">
    <source>
        <dbReference type="WBParaSite" id="ACOC_0000897401-mRNA-1"/>
    </source>
</evidence>
<gene>
    <name evidence="5" type="ORF">ACOC_LOCUS8975</name>
</gene>
<dbReference type="GO" id="GO:0016020">
    <property type="term" value="C:membrane"/>
    <property type="evidence" value="ECO:0007669"/>
    <property type="project" value="TreeGrafter"/>
</dbReference>
<dbReference type="Gene3D" id="3.40.50.300">
    <property type="entry name" value="P-loop containing nucleotide triphosphate hydrolases"/>
    <property type="match status" value="1"/>
</dbReference>
<dbReference type="OrthoDB" id="6500128at2759"/>
<dbReference type="WBParaSite" id="ACOC_0000897401-mRNA-1">
    <property type="protein sequence ID" value="ACOC_0000897401-mRNA-1"/>
    <property type="gene ID" value="ACOC_0000897401"/>
</dbReference>
<keyword evidence="1" id="KW-0547">Nucleotide-binding</keyword>